<dbReference type="Gene3D" id="1.10.287.130">
    <property type="match status" value="1"/>
</dbReference>
<dbReference type="SUPFAM" id="SSF55874">
    <property type="entry name" value="ATPase domain of HSP90 chaperone/DNA topoisomerase II/histidine kinase"/>
    <property type="match status" value="1"/>
</dbReference>
<dbReference type="SMART" id="SM00388">
    <property type="entry name" value="HisKA"/>
    <property type="match status" value="1"/>
</dbReference>
<dbReference type="InterPro" id="IPR004358">
    <property type="entry name" value="Sig_transdc_His_kin-like_C"/>
</dbReference>
<keyword evidence="4" id="KW-0902">Two-component regulatory system</keyword>
<dbReference type="EMBL" id="MFNE01000048">
    <property type="protein sequence ID" value="OGG93524.1"/>
    <property type="molecule type" value="Genomic_DNA"/>
</dbReference>
<dbReference type="EC" id="2.7.13.3" evidence="2"/>
<gene>
    <name evidence="7" type="ORF">A2527_04695</name>
</gene>
<organism evidence="7 8">
    <name type="scientific">Candidatus Lambdaproteobacteria bacterium RIFOXYD2_FULL_50_16</name>
    <dbReference type="NCBI Taxonomy" id="1817772"/>
    <lineage>
        <taxon>Bacteria</taxon>
        <taxon>Pseudomonadati</taxon>
        <taxon>Pseudomonadota</taxon>
        <taxon>Candidatus Lambdaproteobacteria</taxon>
    </lineage>
</organism>
<dbReference type="InterPro" id="IPR036890">
    <property type="entry name" value="HATPase_C_sf"/>
</dbReference>
<feature type="domain" description="Histidine kinase" evidence="6">
    <location>
        <begin position="169"/>
        <end position="390"/>
    </location>
</feature>
<evidence type="ECO:0000259" key="5">
    <source>
        <dbReference type="PROSITE" id="PS50042"/>
    </source>
</evidence>
<dbReference type="SUPFAM" id="SSF47384">
    <property type="entry name" value="Homodimeric domain of signal transducing histidine kinase"/>
    <property type="match status" value="1"/>
</dbReference>
<evidence type="ECO:0000256" key="1">
    <source>
        <dbReference type="ARBA" id="ARBA00000085"/>
    </source>
</evidence>
<keyword evidence="3" id="KW-0597">Phosphoprotein</keyword>
<dbReference type="Gene3D" id="2.60.120.10">
    <property type="entry name" value="Jelly Rolls"/>
    <property type="match status" value="1"/>
</dbReference>
<evidence type="ECO:0000256" key="3">
    <source>
        <dbReference type="ARBA" id="ARBA00022553"/>
    </source>
</evidence>
<dbReference type="Gene3D" id="3.30.565.10">
    <property type="entry name" value="Histidine kinase-like ATPase, C-terminal domain"/>
    <property type="match status" value="1"/>
</dbReference>
<evidence type="ECO:0000259" key="6">
    <source>
        <dbReference type="PROSITE" id="PS50109"/>
    </source>
</evidence>
<comment type="caution">
    <text evidence="7">The sequence shown here is derived from an EMBL/GenBank/DDBJ whole genome shotgun (WGS) entry which is preliminary data.</text>
</comment>
<dbReference type="InterPro" id="IPR018490">
    <property type="entry name" value="cNMP-bd_dom_sf"/>
</dbReference>
<comment type="catalytic activity">
    <reaction evidence="1">
        <text>ATP + protein L-histidine = ADP + protein N-phospho-L-histidine.</text>
        <dbReference type="EC" id="2.7.13.3"/>
    </reaction>
</comment>
<evidence type="ECO:0000256" key="2">
    <source>
        <dbReference type="ARBA" id="ARBA00012438"/>
    </source>
</evidence>
<dbReference type="PROSITE" id="PS50042">
    <property type="entry name" value="CNMP_BINDING_3"/>
    <property type="match status" value="1"/>
</dbReference>
<evidence type="ECO:0000313" key="8">
    <source>
        <dbReference type="Proteomes" id="UP000178449"/>
    </source>
</evidence>
<dbReference type="AlphaFoldDB" id="A0A1F6G5X5"/>
<reference evidence="7 8" key="1">
    <citation type="journal article" date="2016" name="Nat. Commun.">
        <title>Thousands of microbial genomes shed light on interconnected biogeochemical processes in an aquifer system.</title>
        <authorList>
            <person name="Anantharaman K."/>
            <person name="Brown C.T."/>
            <person name="Hug L.A."/>
            <person name="Sharon I."/>
            <person name="Castelle C.J."/>
            <person name="Probst A.J."/>
            <person name="Thomas B.C."/>
            <person name="Singh A."/>
            <person name="Wilkins M.J."/>
            <person name="Karaoz U."/>
            <person name="Brodie E.L."/>
            <person name="Williams K.H."/>
            <person name="Hubbard S.S."/>
            <person name="Banfield J.F."/>
        </authorList>
    </citation>
    <scope>NUCLEOTIDE SEQUENCE [LARGE SCALE GENOMIC DNA]</scope>
</reference>
<dbReference type="STRING" id="1817772.A2527_04695"/>
<dbReference type="InterPro" id="IPR003594">
    <property type="entry name" value="HATPase_dom"/>
</dbReference>
<dbReference type="SUPFAM" id="SSF51206">
    <property type="entry name" value="cAMP-binding domain-like"/>
    <property type="match status" value="1"/>
</dbReference>
<dbReference type="SMART" id="SM00100">
    <property type="entry name" value="cNMP"/>
    <property type="match status" value="1"/>
</dbReference>
<dbReference type="CDD" id="cd16922">
    <property type="entry name" value="HATPase_EvgS-ArcB-TorS-like"/>
    <property type="match status" value="1"/>
</dbReference>
<dbReference type="Pfam" id="PF02518">
    <property type="entry name" value="HATPase_c"/>
    <property type="match status" value="1"/>
</dbReference>
<evidence type="ECO:0000313" key="7">
    <source>
        <dbReference type="EMBL" id="OGG93524.1"/>
    </source>
</evidence>
<dbReference type="InterPro" id="IPR005467">
    <property type="entry name" value="His_kinase_dom"/>
</dbReference>
<dbReference type="Pfam" id="PF00027">
    <property type="entry name" value="cNMP_binding"/>
    <property type="match status" value="1"/>
</dbReference>
<dbReference type="InterPro" id="IPR036097">
    <property type="entry name" value="HisK_dim/P_sf"/>
</dbReference>
<dbReference type="InterPro" id="IPR003661">
    <property type="entry name" value="HisK_dim/P_dom"/>
</dbReference>
<dbReference type="SMART" id="SM00387">
    <property type="entry name" value="HATPase_c"/>
    <property type="match status" value="1"/>
</dbReference>
<proteinExistence type="predicted"/>
<dbReference type="PANTHER" id="PTHR45339">
    <property type="entry name" value="HYBRID SIGNAL TRANSDUCTION HISTIDINE KINASE J"/>
    <property type="match status" value="1"/>
</dbReference>
<protein>
    <recommendedName>
        <fullName evidence="2">histidine kinase</fullName>
        <ecNumber evidence="2">2.7.13.3</ecNumber>
    </recommendedName>
</protein>
<dbReference type="Pfam" id="PF00512">
    <property type="entry name" value="HisKA"/>
    <property type="match status" value="1"/>
</dbReference>
<dbReference type="Proteomes" id="UP000178449">
    <property type="component" value="Unassembled WGS sequence"/>
</dbReference>
<dbReference type="CDD" id="cd00038">
    <property type="entry name" value="CAP_ED"/>
    <property type="match status" value="1"/>
</dbReference>
<sequence length="395" mass="43388">MLHGGLGTGELIQSARLFDNLAADQLKRLLPLFELVEYQAGESILVQGQPAEKIFFLLQGQVEVLNDQIPIFTLRRRGDIFGESSMLADQPCRVGVRALDLVRMLSIKGLELGSALNNDEKKLHLILNQLFTVALSDKLAASLDQAKELEMAERRLHKADQAKTNLLTLLNHELRTPLNGIIGMTQVLMMSEMTEEQKENCEIIVKSSLSLTSILNEILTASRLDRGDFVPRQIVFDLGGVVSKLVRLFSGAASTKGLELTGVVAEGLYPNRLGDPSLLEQVLVNLVANAVKYTERGKVHIEVSRSLNPQGVQMLRFEVADTGIGIAPEDQERILDPFTQCDQGLTRKYDGLGLGLALSSRFAALLGSKIRVDSSGTNGSRFWFEVELPQAGVLE</sequence>
<dbReference type="PRINTS" id="PR00344">
    <property type="entry name" value="BCTRLSENSOR"/>
</dbReference>
<evidence type="ECO:0000256" key="4">
    <source>
        <dbReference type="ARBA" id="ARBA00023012"/>
    </source>
</evidence>
<dbReference type="InterPro" id="IPR000595">
    <property type="entry name" value="cNMP-bd_dom"/>
</dbReference>
<accession>A0A1F6G5X5</accession>
<dbReference type="InterPro" id="IPR014710">
    <property type="entry name" value="RmlC-like_jellyroll"/>
</dbReference>
<feature type="domain" description="Cyclic nucleotide-binding" evidence="5">
    <location>
        <begin position="17"/>
        <end position="107"/>
    </location>
</feature>
<name>A0A1F6G5X5_9PROT</name>
<dbReference type="GO" id="GO:0000155">
    <property type="term" value="F:phosphorelay sensor kinase activity"/>
    <property type="evidence" value="ECO:0007669"/>
    <property type="project" value="InterPro"/>
</dbReference>
<dbReference type="PROSITE" id="PS50109">
    <property type="entry name" value="HIS_KIN"/>
    <property type="match status" value="1"/>
</dbReference>
<dbReference type="CDD" id="cd00082">
    <property type="entry name" value="HisKA"/>
    <property type="match status" value="1"/>
</dbReference>
<dbReference type="PANTHER" id="PTHR45339:SF1">
    <property type="entry name" value="HYBRID SIGNAL TRANSDUCTION HISTIDINE KINASE J"/>
    <property type="match status" value="1"/>
</dbReference>